<proteinExistence type="predicted"/>
<dbReference type="EMBL" id="QPJK01000003">
    <property type="protein sequence ID" value="RCW72753.1"/>
    <property type="molecule type" value="Genomic_DNA"/>
</dbReference>
<keyword evidence="7" id="KW-1185">Reference proteome</keyword>
<dbReference type="InterPro" id="IPR012349">
    <property type="entry name" value="Split_barrel_FMN-bd"/>
</dbReference>
<gene>
    <name evidence="6" type="ORF">DES41_103359</name>
</gene>
<keyword evidence="6" id="KW-0969">Cilium</keyword>
<accession>A0A368XXP2</accession>
<dbReference type="Gene3D" id="2.40.10.220">
    <property type="entry name" value="predicted glycosyltransferase like domains"/>
    <property type="match status" value="1"/>
</dbReference>
<evidence type="ECO:0000256" key="1">
    <source>
        <dbReference type="ARBA" id="ARBA00022636"/>
    </source>
</evidence>
<reference evidence="6 7" key="1">
    <citation type="submission" date="2018-07" db="EMBL/GenBank/DDBJ databases">
        <title>Genomic Encyclopedia of Type Strains, Phase IV (KMG-IV): sequencing the most valuable type-strain genomes for metagenomic binning, comparative biology and taxonomic classification.</title>
        <authorList>
            <person name="Goeker M."/>
        </authorList>
    </citation>
    <scope>NUCLEOTIDE SEQUENCE [LARGE SCALE GENOMIC DNA]</scope>
    <source>
        <strain evidence="6 7">DSM 21634</strain>
    </source>
</reference>
<evidence type="ECO:0000259" key="5">
    <source>
        <dbReference type="Pfam" id="PF12945"/>
    </source>
</evidence>
<dbReference type="InterPro" id="IPR009926">
    <property type="entry name" value="T3SS_YcgR_PilZN"/>
</dbReference>
<comment type="caution">
    <text evidence="6">The sequence shown here is derived from an EMBL/GenBank/DDBJ whole genome shotgun (WGS) entry which is preliminary data.</text>
</comment>
<evidence type="ECO:0000313" key="7">
    <source>
        <dbReference type="Proteomes" id="UP000252884"/>
    </source>
</evidence>
<keyword evidence="3" id="KW-0975">Bacterial flagellum</keyword>
<keyword evidence="6" id="KW-0966">Cell projection</keyword>
<evidence type="ECO:0000259" key="4">
    <source>
        <dbReference type="Pfam" id="PF07238"/>
    </source>
</evidence>
<name>A0A368XXP2_9BURK</name>
<feature type="domain" description="PilZ" evidence="4">
    <location>
        <begin position="125"/>
        <end position="241"/>
    </location>
</feature>
<dbReference type="InterPro" id="IPR009875">
    <property type="entry name" value="PilZ_domain"/>
</dbReference>
<dbReference type="Pfam" id="PF12945">
    <property type="entry name" value="PilZNR"/>
    <property type="match status" value="1"/>
</dbReference>
<evidence type="ECO:0000256" key="3">
    <source>
        <dbReference type="ARBA" id="ARBA00023143"/>
    </source>
</evidence>
<dbReference type="Pfam" id="PF07238">
    <property type="entry name" value="PilZ"/>
    <property type="match status" value="1"/>
</dbReference>
<feature type="domain" description="Type III secretion system flagellar brake protein YcgR PilZN" evidence="5">
    <location>
        <begin position="32"/>
        <end position="116"/>
    </location>
</feature>
<sequence length="248" mass="27077">MAVQGGLRRLHPNFHIEMSKKAKIEFEDMNLQVGVRLQIMPKQASSPTVQYTSLIGFVADDYLLMQVPQQDGKPVETAAGTEVALRVFSGVSVFTFDARIEAVLSKPRPFMLLSFPTNIQKVGLRKAVRVKANIPVRVVNPTNRELVKEATLSDISLSGALVSTPNPLGAVGDAIEISFSVLVQSQNEEVGISTTASIRSVQQAVGTAPDGGAFYTVYTYGINFLDIDATHQALLQNYVYETLLIHRN</sequence>
<dbReference type="AlphaFoldDB" id="A0A368XXP2"/>
<dbReference type="Proteomes" id="UP000252884">
    <property type="component" value="Unassembled WGS sequence"/>
</dbReference>
<keyword evidence="2" id="KW-0547">Nucleotide-binding</keyword>
<keyword evidence="1" id="KW-0973">c-di-GMP</keyword>
<dbReference type="Gene3D" id="2.30.110.10">
    <property type="entry name" value="Electron Transport, Fmn-binding Protein, Chain A"/>
    <property type="match status" value="1"/>
</dbReference>
<dbReference type="SUPFAM" id="SSF141371">
    <property type="entry name" value="PilZ domain-like"/>
    <property type="match status" value="2"/>
</dbReference>
<evidence type="ECO:0000313" key="6">
    <source>
        <dbReference type="EMBL" id="RCW72753.1"/>
    </source>
</evidence>
<organism evidence="6 7">
    <name type="scientific">Pseudorhodoferax soli</name>
    <dbReference type="NCBI Taxonomy" id="545864"/>
    <lineage>
        <taxon>Bacteria</taxon>
        <taxon>Pseudomonadati</taxon>
        <taxon>Pseudomonadota</taxon>
        <taxon>Betaproteobacteria</taxon>
        <taxon>Burkholderiales</taxon>
        <taxon>Comamonadaceae</taxon>
    </lineage>
</organism>
<evidence type="ECO:0000256" key="2">
    <source>
        <dbReference type="ARBA" id="ARBA00022741"/>
    </source>
</evidence>
<keyword evidence="6" id="KW-0282">Flagellum</keyword>
<protein>
    <submittedName>
        <fullName evidence="6">C-di-GMP-binding flagellar brake protein YcgR</fullName>
    </submittedName>
</protein>
<dbReference type="GO" id="GO:0035438">
    <property type="term" value="F:cyclic-di-GMP binding"/>
    <property type="evidence" value="ECO:0007669"/>
    <property type="project" value="InterPro"/>
</dbReference>